<dbReference type="Proteomes" id="UP000273655">
    <property type="component" value="Chromosome 1"/>
</dbReference>
<dbReference type="Gene3D" id="1.10.4080.10">
    <property type="entry name" value="ADP-ribosylation/Crystallin J1"/>
    <property type="match status" value="1"/>
</dbReference>
<feature type="binding site" evidence="3">
    <location>
        <position position="300"/>
    </location>
    <ligand>
        <name>Mg(2+)</name>
        <dbReference type="ChEBI" id="CHEBI:18420"/>
        <label>1</label>
    </ligand>
</feature>
<gene>
    <name evidence="4" type="ORF">NCTC8271_05597</name>
</gene>
<dbReference type="Pfam" id="PF03747">
    <property type="entry name" value="ADP_ribosyl_GH"/>
    <property type="match status" value="1"/>
</dbReference>
<dbReference type="InterPro" id="IPR036705">
    <property type="entry name" value="Ribosyl_crysJ1_sf"/>
</dbReference>
<sequence length="355" mass="38393">MHVDQNKILGCLVGAAAADAMGAATEVRTQQQIKDYFGGWVTTFQKPPADTFGRCNEAGMCTDDFIQAKYIMDALLRHQRQVSDEAMREAFQQWLDYPYYANFTGPTTRAAMKAIFNDNRASLQGELEGEKQSVQIINKGNAEATNGAAMKIWPAAVLHPGDIDPAIECALQICRFTHNNVLAMSGAAAMAAATSEALRAQTNADSIIAAGIYGAQRGYLLAQEQGAMMVAGPSVARRIELAVDIGKRHRHWETAMVELADIIGSGLHVSEAVPAAFGLFACCPNSAVDAIISGVNIGNDTDTVATMVGGDFRRIPWRGGFSRRLFNDFGSYESFRFGRTGQANRRVANSPCRGR</sequence>
<dbReference type="GO" id="GO:0016787">
    <property type="term" value="F:hydrolase activity"/>
    <property type="evidence" value="ECO:0007669"/>
    <property type="project" value="UniProtKB-KW"/>
</dbReference>
<evidence type="ECO:0000256" key="1">
    <source>
        <dbReference type="ARBA" id="ARBA00010702"/>
    </source>
</evidence>
<accession>A0A3S4FXZ2</accession>
<proteinExistence type="inferred from homology"/>
<protein>
    <submittedName>
        <fullName evidence="4">ADP-ribosylglycohydrolase</fullName>
    </submittedName>
</protein>
<comment type="similarity">
    <text evidence="1">Belongs to the ADP-ribosylglycohydrolase family.</text>
</comment>
<feature type="binding site" evidence="3">
    <location>
        <position position="63"/>
    </location>
    <ligand>
        <name>Mg(2+)</name>
        <dbReference type="ChEBI" id="CHEBI:18420"/>
        <label>1</label>
    </ligand>
</feature>
<evidence type="ECO:0000313" key="4">
    <source>
        <dbReference type="EMBL" id="VEA43896.1"/>
    </source>
</evidence>
<dbReference type="PANTHER" id="PTHR16222:SF24">
    <property type="entry name" value="ADP-RIBOSYLHYDROLASE ARH3"/>
    <property type="match status" value="1"/>
</dbReference>
<evidence type="ECO:0000256" key="2">
    <source>
        <dbReference type="ARBA" id="ARBA00022801"/>
    </source>
</evidence>
<dbReference type="PANTHER" id="PTHR16222">
    <property type="entry name" value="ADP-RIBOSYLGLYCOHYDROLASE"/>
    <property type="match status" value="1"/>
</dbReference>
<dbReference type="GO" id="GO:0046872">
    <property type="term" value="F:metal ion binding"/>
    <property type="evidence" value="ECO:0007669"/>
    <property type="project" value="UniProtKB-KW"/>
</dbReference>
<evidence type="ECO:0000313" key="5">
    <source>
        <dbReference type="Proteomes" id="UP000273655"/>
    </source>
</evidence>
<feature type="binding site" evidence="3">
    <location>
        <position position="62"/>
    </location>
    <ligand>
        <name>Mg(2+)</name>
        <dbReference type="ChEBI" id="CHEBI:18420"/>
        <label>1</label>
    </ligand>
</feature>
<feature type="binding site" evidence="3">
    <location>
        <position position="303"/>
    </location>
    <ligand>
        <name>Mg(2+)</name>
        <dbReference type="ChEBI" id="CHEBI:18420"/>
        <label>1</label>
    </ligand>
</feature>
<evidence type="ECO:0000256" key="3">
    <source>
        <dbReference type="PIRSR" id="PIRSR605502-1"/>
    </source>
</evidence>
<dbReference type="SUPFAM" id="SSF101478">
    <property type="entry name" value="ADP-ribosylglycohydrolase"/>
    <property type="match status" value="1"/>
</dbReference>
<dbReference type="InterPro" id="IPR005502">
    <property type="entry name" value="Ribosyl_crysJ1"/>
</dbReference>
<keyword evidence="3" id="KW-0479">Metal-binding</keyword>
<keyword evidence="2 4" id="KW-0378">Hydrolase</keyword>
<keyword evidence="3" id="KW-0460">Magnesium</keyword>
<name>A0A3S4FXZ2_SALET</name>
<organism evidence="4 5">
    <name type="scientific">Salmonella enterica I</name>
    <dbReference type="NCBI Taxonomy" id="59201"/>
    <lineage>
        <taxon>Bacteria</taxon>
        <taxon>Pseudomonadati</taxon>
        <taxon>Pseudomonadota</taxon>
        <taxon>Gammaproteobacteria</taxon>
        <taxon>Enterobacterales</taxon>
        <taxon>Enterobacteriaceae</taxon>
        <taxon>Salmonella</taxon>
    </lineage>
</organism>
<comment type="cofactor">
    <cofactor evidence="3">
        <name>Mg(2+)</name>
        <dbReference type="ChEBI" id="CHEBI:18420"/>
    </cofactor>
    <text evidence="3">Binds 2 magnesium ions per subunit.</text>
</comment>
<dbReference type="EMBL" id="LR134148">
    <property type="protein sequence ID" value="VEA43896.1"/>
    <property type="molecule type" value="Genomic_DNA"/>
</dbReference>
<reference evidence="4 5" key="1">
    <citation type="submission" date="2018-12" db="EMBL/GenBank/DDBJ databases">
        <authorList>
            <consortium name="Pathogen Informatics"/>
        </authorList>
    </citation>
    <scope>NUCLEOTIDE SEQUENCE [LARGE SCALE GENOMIC DNA]</scope>
    <source>
        <strain evidence="4 5">NCTC8271</strain>
    </source>
</reference>
<dbReference type="InterPro" id="IPR050792">
    <property type="entry name" value="ADP-ribosylglycohydrolase"/>
</dbReference>
<feature type="binding site" evidence="3">
    <location>
        <position position="302"/>
    </location>
    <ligand>
        <name>Mg(2+)</name>
        <dbReference type="ChEBI" id="CHEBI:18420"/>
        <label>2</label>
    </ligand>
</feature>
<dbReference type="AlphaFoldDB" id="A0A3S4FXZ2"/>
<feature type="binding site" evidence="3">
    <location>
        <position position="64"/>
    </location>
    <ligand>
        <name>Mg(2+)</name>
        <dbReference type="ChEBI" id="CHEBI:18420"/>
        <label>1</label>
    </ligand>
</feature>